<evidence type="ECO:0000259" key="7">
    <source>
        <dbReference type="Pfam" id="PF02826"/>
    </source>
</evidence>
<feature type="domain" description="D-isomer specific 2-hydroxyacid dehydrogenase catalytic" evidence="6">
    <location>
        <begin position="50"/>
        <end position="352"/>
    </location>
</feature>
<dbReference type="Pfam" id="PF00389">
    <property type="entry name" value="2-Hacid_dh"/>
    <property type="match status" value="1"/>
</dbReference>
<evidence type="ECO:0000256" key="2">
    <source>
        <dbReference type="ARBA" id="ARBA00023002"/>
    </source>
</evidence>
<dbReference type="InterPro" id="IPR050857">
    <property type="entry name" value="D-2-hydroxyacid_DH"/>
</dbReference>
<evidence type="ECO:0000256" key="5">
    <source>
        <dbReference type="SAM" id="MobiDB-lite"/>
    </source>
</evidence>
<keyword evidence="4" id="KW-0539">Nucleus</keyword>
<proteinExistence type="inferred from homology"/>
<evidence type="ECO:0000256" key="3">
    <source>
        <dbReference type="ARBA" id="ARBA00023027"/>
    </source>
</evidence>
<dbReference type="InterPro" id="IPR021858">
    <property type="entry name" value="Fun_TF"/>
</dbReference>
<dbReference type="GO" id="GO:0016616">
    <property type="term" value="F:oxidoreductase activity, acting on the CH-OH group of donors, NAD or NADP as acceptor"/>
    <property type="evidence" value="ECO:0007669"/>
    <property type="project" value="InterPro"/>
</dbReference>
<evidence type="ECO:0000313" key="9">
    <source>
        <dbReference type="Proteomes" id="UP001239795"/>
    </source>
</evidence>
<evidence type="ECO:0000256" key="1">
    <source>
        <dbReference type="ARBA" id="ARBA00005854"/>
    </source>
</evidence>
<comment type="caution">
    <text evidence="8">The sequence shown here is derived from an EMBL/GenBank/DDBJ whole genome shotgun (WGS) entry which is preliminary data.</text>
</comment>
<dbReference type="PROSITE" id="PS00671">
    <property type="entry name" value="D_2_HYDROXYACID_DH_3"/>
    <property type="match status" value="1"/>
</dbReference>
<feature type="compositionally biased region" description="Polar residues" evidence="5">
    <location>
        <begin position="408"/>
        <end position="424"/>
    </location>
</feature>
<dbReference type="SUPFAM" id="SSF52283">
    <property type="entry name" value="Formate/glycerate dehydrogenase catalytic domain-like"/>
    <property type="match status" value="1"/>
</dbReference>
<dbReference type="PANTHER" id="PTHR42789">
    <property type="entry name" value="D-ISOMER SPECIFIC 2-HYDROXYACID DEHYDROGENASE FAMILY PROTEIN (AFU_ORTHOLOGUE AFUA_6G10090)"/>
    <property type="match status" value="1"/>
</dbReference>
<evidence type="ECO:0000256" key="4">
    <source>
        <dbReference type="ARBA" id="ARBA00023242"/>
    </source>
</evidence>
<accession>A0AAI9XM12</accession>
<dbReference type="Pfam" id="PF11951">
    <property type="entry name" value="Fungal_trans_2"/>
    <property type="match status" value="1"/>
</dbReference>
<keyword evidence="2" id="KW-0560">Oxidoreductase</keyword>
<feature type="region of interest" description="Disordered" evidence="5">
    <location>
        <begin position="377"/>
        <end position="424"/>
    </location>
</feature>
<keyword evidence="9" id="KW-1185">Reference proteome</keyword>
<dbReference type="Gene3D" id="3.40.50.720">
    <property type="entry name" value="NAD(P)-binding Rossmann-like Domain"/>
    <property type="match status" value="2"/>
</dbReference>
<dbReference type="InterPro" id="IPR006139">
    <property type="entry name" value="D-isomer_2_OHA_DH_cat_dom"/>
</dbReference>
<dbReference type="InterPro" id="IPR036291">
    <property type="entry name" value="NAD(P)-bd_dom_sf"/>
</dbReference>
<organism evidence="8 9">
    <name type="scientific">Colletotrichum melonis</name>
    <dbReference type="NCBI Taxonomy" id="1209925"/>
    <lineage>
        <taxon>Eukaryota</taxon>
        <taxon>Fungi</taxon>
        <taxon>Dikarya</taxon>
        <taxon>Ascomycota</taxon>
        <taxon>Pezizomycotina</taxon>
        <taxon>Sordariomycetes</taxon>
        <taxon>Hypocreomycetidae</taxon>
        <taxon>Glomerellales</taxon>
        <taxon>Glomerellaceae</taxon>
        <taxon>Colletotrichum</taxon>
        <taxon>Colletotrichum acutatum species complex</taxon>
    </lineage>
</organism>
<dbReference type="EMBL" id="MLGG01000024">
    <property type="protein sequence ID" value="KAK1454721.1"/>
    <property type="molecule type" value="Genomic_DNA"/>
</dbReference>
<protein>
    <submittedName>
        <fullName evidence="8">D-isomer specific 2-hydroxyacid dehydrogenase</fullName>
    </submittedName>
</protein>
<gene>
    <name evidence="8" type="ORF">CMEL01_03481</name>
</gene>
<evidence type="ECO:0000313" key="8">
    <source>
        <dbReference type="EMBL" id="KAK1454721.1"/>
    </source>
</evidence>
<dbReference type="PANTHER" id="PTHR42789:SF1">
    <property type="entry name" value="D-ISOMER SPECIFIC 2-HYDROXYACID DEHYDROGENASE FAMILY PROTEIN (AFU_ORTHOLOGUE AFUA_6G10090)"/>
    <property type="match status" value="1"/>
</dbReference>
<dbReference type="CDD" id="cd12169">
    <property type="entry name" value="PGDH_like_1"/>
    <property type="match status" value="1"/>
</dbReference>
<dbReference type="SUPFAM" id="SSF51735">
    <property type="entry name" value="NAD(P)-binding Rossmann-fold domains"/>
    <property type="match status" value="1"/>
</dbReference>
<comment type="similarity">
    <text evidence="1">Belongs to the D-isomer specific 2-hydroxyacid dehydrogenase family.</text>
</comment>
<feature type="domain" description="D-isomer specific 2-hydroxyacid dehydrogenase NAD-binding" evidence="7">
    <location>
        <begin position="134"/>
        <end position="323"/>
    </location>
</feature>
<keyword evidence="3" id="KW-0520">NAD</keyword>
<dbReference type="Pfam" id="PF02826">
    <property type="entry name" value="2-Hacid_dh_C"/>
    <property type="match status" value="1"/>
</dbReference>
<dbReference type="InterPro" id="IPR029753">
    <property type="entry name" value="D-isomer_DH_CS"/>
</dbReference>
<dbReference type="AlphaFoldDB" id="A0AAI9XM12"/>
<dbReference type="Proteomes" id="UP001239795">
    <property type="component" value="Unassembled WGS sequence"/>
</dbReference>
<reference evidence="8 9" key="1">
    <citation type="submission" date="2016-10" db="EMBL/GenBank/DDBJ databases">
        <title>The genome sequence of Colletotrichum fioriniae PJ7.</title>
        <authorList>
            <person name="Baroncelli R."/>
        </authorList>
    </citation>
    <scope>NUCLEOTIDE SEQUENCE [LARGE SCALE GENOMIC DNA]</scope>
    <source>
        <strain evidence="8">Col 31</strain>
    </source>
</reference>
<dbReference type="InterPro" id="IPR006140">
    <property type="entry name" value="D-isomer_DH_NAD-bd"/>
</dbReference>
<evidence type="ECO:0000259" key="6">
    <source>
        <dbReference type="Pfam" id="PF00389"/>
    </source>
</evidence>
<feature type="compositionally biased region" description="Basic and acidic residues" evidence="5">
    <location>
        <begin position="385"/>
        <end position="404"/>
    </location>
</feature>
<name>A0AAI9XM12_9PEZI</name>
<dbReference type="GO" id="GO:0051287">
    <property type="term" value="F:NAD binding"/>
    <property type="evidence" value="ECO:0007669"/>
    <property type="project" value="InterPro"/>
</dbReference>
<sequence length="746" mass="83333">MVQVTQLKIAVLDDYQGLSEPHFSKLDKSLFNVTTFKDTLLPYNHPETPEYAKDALVSRLEPFDVLCTMRERTPFPKELIGRLPNLKLLLSTGLRNKGLDLPAFKDRGIPVAGTVDKATVNQTGTNSTTQHCVTLILSLARNIAADDLAVKSGLWQTDVAMGVTGKTFGVVGLGRLGVSTAKIMHVAFGMNVIAWSTNLTQEAADEKAKAEGLPVGTFKAVSREELFSTADVLSVHIVLSDRSRGLINADDLSKMKKSALFINTSRGPLVVEKDLLDVLKKGGIRGCALDVFNLEPLPVDSEWRSTEWGRDGRSRVLLTPHMGYVEEGTLNAWYEQQADNIRRWQAGDALDNCDEIHPECTNCMRFSMKCDYLSASTEEQTSKSPGDDERQGKRFRQNEERKPATDIPTPTASDMESDYDQTPSSHIDPLLRNACIFDIQSLELLHHYMCHTSITLGDPQIFRDVIPPLGFKYECVMRMVLSITARHLTRLRPDQAGYYHRLAEDYAAAALPEVAAMLAQVNDDNSQALYYATVLISLSSFATDPSPGNILLVAAEEDEVSWWALMRGVKIVISTTGLKNIRKQSTAALLCGSSTWNEPQTSALSVTSLALQWEKPLAEIEELVGEVYAAEDSIHRPAFTHLKECYRKLFTASDEPKFDNEQMPSIIYGWLYELTEDFVLSIQRRDPVPLVLLGYYAVLLQQLEHHWFMEGWSLQVMNGVYALLEDGHRHFLTWPLEQVGSIWSGL</sequence>